<comment type="caution">
    <text evidence="1">The sequence shown here is derived from an EMBL/GenBank/DDBJ whole genome shotgun (WGS) entry which is preliminary data.</text>
</comment>
<evidence type="ECO:0000313" key="1">
    <source>
        <dbReference type="EMBL" id="OUZ39005.1"/>
    </source>
</evidence>
<proteinExistence type="predicted"/>
<evidence type="ECO:0000313" key="2">
    <source>
        <dbReference type="Proteomes" id="UP000196594"/>
    </source>
</evidence>
<organism evidence="1 2">
    <name type="scientific">Solibacillus kalamii</name>
    <dbReference type="NCBI Taxonomy" id="1748298"/>
    <lineage>
        <taxon>Bacteria</taxon>
        <taxon>Bacillati</taxon>
        <taxon>Bacillota</taxon>
        <taxon>Bacilli</taxon>
        <taxon>Bacillales</taxon>
        <taxon>Caryophanaceae</taxon>
        <taxon>Solibacillus</taxon>
    </lineage>
</organism>
<dbReference type="EMBL" id="NHNT01000005">
    <property type="protein sequence ID" value="OUZ39005.1"/>
    <property type="molecule type" value="Genomic_DNA"/>
</dbReference>
<dbReference type="RefSeq" id="WP_087617220.1">
    <property type="nucleotide sequence ID" value="NZ_JAFBEY010000001.1"/>
</dbReference>
<dbReference type="Proteomes" id="UP000196594">
    <property type="component" value="Unassembled WGS sequence"/>
</dbReference>
<keyword evidence="2" id="KW-1185">Reference proteome</keyword>
<sequence length="134" mass="15751">MAISMMEAYTIELLKNHPYTFEQIKYFIENDELHLLTNSYDIDTDSLRILLKENAQEMEQAFAGNYEVKFVTMNGLKNLLRMRFQISDDQYELLAEGNGLHFLQVDSITEQQIRGMLSSNWKVERNGEQITLYV</sequence>
<gene>
    <name evidence="1" type="ORF">CBM15_09050</name>
</gene>
<accession>A0ABX3ZHU6</accession>
<name>A0ABX3ZHU6_9BACL</name>
<protein>
    <submittedName>
        <fullName evidence="1">Uncharacterized protein</fullName>
    </submittedName>
</protein>
<reference evidence="1 2" key="1">
    <citation type="journal article" date="2017" name="Int. J. Syst. Evol. Microbiol.">
        <title>Solibacillus kalamii sp. nov., isolated from a high-efficiency particulate arrestance filter system used in the International Space Station.</title>
        <authorList>
            <person name="Checinska Sielaff A."/>
            <person name="Kumar R.M."/>
            <person name="Pal D."/>
            <person name="Mayilraj S."/>
            <person name="Venkateswaran K."/>
        </authorList>
    </citation>
    <scope>NUCLEOTIDE SEQUENCE [LARGE SCALE GENOMIC DNA]</scope>
    <source>
        <strain evidence="1 2">ISSFR-015</strain>
    </source>
</reference>